<dbReference type="InterPro" id="IPR011990">
    <property type="entry name" value="TPR-like_helical_dom_sf"/>
</dbReference>
<dbReference type="RefSeq" id="WP_113893326.1">
    <property type="nucleotide sequence ID" value="NZ_QNRK01000050.1"/>
</dbReference>
<accession>A0A366EJV6</accession>
<gene>
    <name evidence="1" type="ORF">DFR50_15035</name>
</gene>
<dbReference type="OrthoDB" id="9800698at2"/>
<protein>
    <recommendedName>
        <fullName evidence="3">Tetratricopeptide repeat protein</fullName>
    </recommendedName>
</protein>
<dbReference type="AlphaFoldDB" id="A0A366EJV6"/>
<sequence length="283" mass="30584">MVTAAWKKFPWESARYAYDGAALEAAWPDLHRGDCEAFPDAAFVKDAFRRHPGLEGALDAEATATALQSAWRAYHRGDFGAAVEQGAALGPIGANAANKAANIYATYLEHESETKRDLYLASARRAEVLQAAAPDFPNAWYFHAQALGRYAQEISIVKALAEGVGAKVKASLEKALALAPRHAEALIALGAYHAEIVNKVGGTLARLTYGATRDEAVKHFERARKLLPDSAIARIEEANGLVLLFGKTKLAEAEELYREASKCAAHDAMQKLDAEHAREEAEG</sequence>
<dbReference type="Gene3D" id="1.25.40.10">
    <property type="entry name" value="Tetratricopeptide repeat domain"/>
    <property type="match status" value="1"/>
</dbReference>
<evidence type="ECO:0000313" key="2">
    <source>
        <dbReference type="Proteomes" id="UP000253529"/>
    </source>
</evidence>
<proteinExistence type="predicted"/>
<comment type="caution">
    <text evidence="1">The sequence shown here is derived from an EMBL/GenBank/DDBJ whole genome shotgun (WGS) entry which is preliminary data.</text>
</comment>
<dbReference type="SUPFAM" id="SSF48452">
    <property type="entry name" value="TPR-like"/>
    <property type="match status" value="1"/>
</dbReference>
<organism evidence="1 2">
    <name type="scientific">Roseiarcus fermentans</name>
    <dbReference type="NCBI Taxonomy" id="1473586"/>
    <lineage>
        <taxon>Bacteria</taxon>
        <taxon>Pseudomonadati</taxon>
        <taxon>Pseudomonadota</taxon>
        <taxon>Alphaproteobacteria</taxon>
        <taxon>Hyphomicrobiales</taxon>
        <taxon>Roseiarcaceae</taxon>
        <taxon>Roseiarcus</taxon>
    </lineage>
</organism>
<evidence type="ECO:0000313" key="1">
    <source>
        <dbReference type="EMBL" id="RBP02702.1"/>
    </source>
</evidence>
<keyword evidence="2" id="KW-1185">Reference proteome</keyword>
<evidence type="ECO:0008006" key="3">
    <source>
        <dbReference type="Google" id="ProtNLM"/>
    </source>
</evidence>
<dbReference type="Proteomes" id="UP000253529">
    <property type="component" value="Unassembled WGS sequence"/>
</dbReference>
<reference evidence="1 2" key="1">
    <citation type="submission" date="2018-06" db="EMBL/GenBank/DDBJ databases">
        <title>Genomic Encyclopedia of Type Strains, Phase IV (KMG-IV): sequencing the most valuable type-strain genomes for metagenomic binning, comparative biology and taxonomic classification.</title>
        <authorList>
            <person name="Goeker M."/>
        </authorList>
    </citation>
    <scope>NUCLEOTIDE SEQUENCE [LARGE SCALE GENOMIC DNA]</scope>
    <source>
        <strain evidence="1 2">DSM 24875</strain>
    </source>
</reference>
<dbReference type="EMBL" id="QNRK01000050">
    <property type="protein sequence ID" value="RBP02702.1"/>
    <property type="molecule type" value="Genomic_DNA"/>
</dbReference>
<name>A0A366EJV6_9HYPH</name>